<dbReference type="Proteomes" id="UP001500507">
    <property type="component" value="Unassembled WGS sequence"/>
</dbReference>
<reference evidence="1 2" key="1">
    <citation type="journal article" date="2019" name="Int. J. Syst. Evol. Microbiol.">
        <title>The Global Catalogue of Microorganisms (GCM) 10K type strain sequencing project: providing services to taxonomists for standard genome sequencing and annotation.</title>
        <authorList>
            <consortium name="The Broad Institute Genomics Platform"/>
            <consortium name="The Broad Institute Genome Sequencing Center for Infectious Disease"/>
            <person name="Wu L."/>
            <person name="Ma J."/>
        </authorList>
    </citation>
    <scope>NUCLEOTIDE SEQUENCE [LARGE SCALE GENOMIC DNA]</scope>
    <source>
        <strain evidence="1 2">JCM 16082</strain>
    </source>
</reference>
<organism evidence="1 2">
    <name type="scientific">Gangjinia marincola</name>
    <dbReference type="NCBI Taxonomy" id="578463"/>
    <lineage>
        <taxon>Bacteria</taxon>
        <taxon>Pseudomonadati</taxon>
        <taxon>Bacteroidota</taxon>
        <taxon>Flavobacteriia</taxon>
        <taxon>Flavobacteriales</taxon>
        <taxon>Flavobacteriaceae</taxon>
        <taxon>Gangjinia</taxon>
    </lineage>
</organism>
<evidence type="ECO:0008006" key="3">
    <source>
        <dbReference type="Google" id="ProtNLM"/>
    </source>
</evidence>
<gene>
    <name evidence="1" type="ORF">GCM10009117_12140</name>
</gene>
<evidence type="ECO:0000313" key="1">
    <source>
        <dbReference type="EMBL" id="GAA0872067.1"/>
    </source>
</evidence>
<protein>
    <recommendedName>
        <fullName evidence="3">Secreted protein</fullName>
    </recommendedName>
</protein>
<sequence>MIIFSLGISAQSELPGNKSVVIDNKEKAKVNIKKNEADLSFNPKASSFNLTPEKKPFSMIEEDKWTKPKVTITQPFGEKHAQAMSNLKRDQYLGNIKTSSGKVTIMCRDHEYVDGDKVRLYLNDDIIQPTVYLSHSYYVTTIELQPGQNRLDFQALNQGSSGPNTAELKVYDADGNLISSNQWNLLSGYKATLILTK</sequence>
<accession>A0ABN1MFX3</accession>
<evidence type="ECO:0000313" key="2">
    <source>
        <dbReference type="Proteomes" id="UP001500507"/>
    </source>
</evidence>
<proteinExistence type="predicted"/>
<keyword evidence="2" id="KW-1185">Reference proteome</keyword>
<comment type="caution">
    <text evidence="1">The sequence shown here is derived from an EMBL/GenBank/DDBJ whole genome shotgun (WGS) entry which is preliminary data.</text>
</comment>
<name>A0ABN1MFX3_9FLAO</name>
<dbReference type="EMBL" id="BAAAFG010000013">
    <property type="protein sequence ID" value="GAA0872067.1"/>
    <property type="molecule type" value="Genomic_DNA"/>
</dbReference>